<dbReference type="InterPro" id="IPR019821">
    <property type="entry name" value="Kinesin_motor_CS"/>
</dbReference>
<evidence type="ECO:0000256" key="6">
    <source>
        <dbReference type="RuleBase" id="RU000394"/>
    </source>
</evidence>
<dbReference type="Pfam" id="PF00225">
    <property type="entry name" value="Kinesin"/>
    <property type="match status" value="1"/>
</dbReference>
<dbReference type="SMART" id="SM00129">
    <property type="entry name" value="KISc"/>
    <property type="match status" value="1"/>
</dbReference>
<sequence length="673" mass="76171">MPGSRIPVSNHHQQQQLASLTSSFLQSMADKQPPVSPPSTPLLYSPAPLTPSPSSSYPLIASKSLRPRQTKSTTIARENIQVMVRCRPPSETELRNHEEDCWLLTPEQGSVKLNDPDGIVFEYDKVFKGTNNGDIYQAGIQKLVRSTMDGYNGTVFAYGQTASGKTYTMVIQNQDTYTWNRLTRSHVHLFIVDLAYFCCTSEEPGVIPKAVQDVFAYIEEEAIDREFLLQVSYMEIYNEKINDLLSAKHSPTGLLIRTANGQDYVENLTAIAVTTPEEVMAFIKLGEERRHTGETDFNENSSRSHTIFQLIIESKSRVSSLASVRTSRLNLIDLAGSEKVATNTERRQEGAFINKSLLTLGKVITHLNAGAKHIPYRDSKLTRILSASLSGNDRVSVICTINPAWKSKDESTNTLRFAQGVKKVEINPKITQVAQHSRLQNYKEQIVDLENQMMKKTKQEAETKEKLSHLLGLILTSSKMMPTATHQDEINQKEEDLKQLDDRLSQSQQNLEEKTVVIDELQRAVQDYQRMNDQLQTQLNKYSDSFAEVSKRWNALEASINRYKDRVFASERRVAILEAQQQADDYSKRLMGQQLEECQARLDQKIQDDFLLAGIESLYEEPIDDENSKDDESIKDGGGGGGDETRTALFLRFLYLNEGSWLLLFAFAVWLFL</sequence>
<name>A0A163JC83_ABSGL</name>
<dbReference type="InterPro" id="IPR036961">
    <property type="entry name" value="Kinesin_motor_dom_sf"/>
</dbReference>
<dbReference type="InterPro" id="IPR027417">
    <property type="entry name" value="P-loop_NTPase"/>
</dbReference>
<evidence type="ECO:0000256" key="4">
    <source>
        <dbReference type="ARBA" id="ARBA00023175"/>
    </source>
</evidence>
<evidence type="ECO:0000313" key="11">
    <source>
        <dbReference type="Proteomes" id="UP000078561"/>
    </source>
</evidence>
<feature type="coiled-coil region" evidence="7">
    <location>
        <begin position="432"/>
        <end position="596"/>
    </location>
</feature>
<feature type="binding site" evidence="5">
    <location>
        <begin position="159"/>
        <end position="166"/>
    </location>
    <ligand>
        <name>ATP</name>
        <dbReference type="ChEBI" id="CHEBI:30616"/>
    </ligand>
</feature>
<evidence type="ECO:0000256" key="3">
    <source>
        <dbReference type="ARBA" id="ARBA00023054"/>
    </source>
</evidence>
<dbReference type="EMBL" id="LT552071">
    <property type="protein sequence ID" value="SAL98373.1"/>
    <property type="molecule type" value="Genomic_DNA"/>
</dbReference>
<comment type="similarity">
    <text evidence="5 6">Belongs to the TRAFAC class myosin-kinesin ATPase superfamily. Kinesin family.</text>
</comment>
<dbReference type="InterPro" id="IPR027640">
    <property type="entry name" value="Kinesin-like_fam"/>
</dbReference>
<dbReference type="InterPro" id="IPR001752">
    <property type="entry name" value="Kinesin_motor_dom"/>
</dbReference>
<evidence type="ECO:0000256" key="2">
    <source>
        <dbReference type="ARBA" id="ARBA00022840"/>
    </source>
</evidence>
<reference evidence="10" key="1">
    <citation type="submission" date="2016-04" db="EMBL/GenBank/DDBJ databases">
        <authorList>
            <person name="Evans L.H."/>
            <person name="Alamgir A."/>
            <person name="Owens N."/>
            <person name="Weber N.D."/>
            <person name="Virtaneva K."/>
            <person name="Barbian K."/>
            <person name="Babar A."/>
            <person name="Rosenke K."/>
        </authorList>
    </citation>
    <scope>NUCLEOTIDE SEQUENCE [LARGE SCALE GENOMIC DNA]</scope>
    <source>
        <strain evidence="10">CBS 101.48</strain>
    </source>
</reference>
<dbReference type="PANTHER" id="PTHR47968">
    <property type="entry name" value="CENTROMERE PROTEIN E"/>
    <property type="match status" value="1"/>
</dbReference>
<keyword evidence="6" id="KW-0493">Microtubule</keyword>
<keyword evidence="3 7" id="KW-0175">Coiled coil</keyword>
<dbReference type="PROSITE" id="PS50067">
    <property type="entry name" value="KINESIN_MOTOR_2"/>
    <property type="match status" value="1"/>
</dbReference>
<evidence type="ECO:0000313" key="10">
    <source>
        <dbReference type="EMBL" id="SAL98373.1"/>
    </source>
</evidence>
<dbReference type="GO" id="GO:0007018">
    <property type="term" value="P:microtubule-based movement"/>
    <property type="evidence" value="ECO:0007669"/>
    <property type="project" value="InterPro"/>
</dbReference>
<keyword evidence="1 5" id="KW-0547">Nucleotide-binding</keyword>
<keyword evidence="2 5" id="KW-0067">ATP-binding</keyword>
<accession>A0A163JC83</accession>
<keyword evidence="4 5" id="KW-0505">Motor protein</keyword>
<dbReference type="GO" id="GO:0000278">
    <property type="term" value="P:mitotic cell cycle"/>
    <property type="evidence" value="ECO:0007669"/>
    <property type="project" value="TreeGrafter"/>
</dbReference>
<dbReference type="OMA" id="HTQESQY"/>
<keyword evidence="11" id="KW-1185">Reference proteome</keyword>
<dbReference type="FunCoup" id="A0A163JC83">
    <property type="interactions" value="69"/>
</dbReference>
<evidence type="ECO:0000256" key="1">
    <source>
        <dbReference type="ARBA" id="ARBA00022741"/>
    </source>
</evidence>
<dbReference type="GO" id="GO:0005874">
    <property type="term" value="C:microtubule"/>
    <property type="evidence" value="ECO:0007669"/>
    <property type="project" value="UniProtKB-KW"/>
</dbReference>
<dbReference type="SUPFAM" id="SSF52540">
    <property type="entry name" value="P-loop containing nucleoside triphosphate hydrolases"/>
    <property type="match status" value="1"/>
</dbReference>
<dbReference type="OrthoDB" id="3176171at2759"/>
<dbReference type="SUPFAM" id="SSF90257">
    <property type="entry name" value="Myosin rod fragments"/>
    <property type="match status" value="1"/>
</dbReference>
<feature type="region of interest" description="Disordered" evidence="8">
    <location>
        <begin position="28"/>
        <end position="48"/>
    </location>
</feature>
<gene>
    <name evidence="10" type="primary">ABSGL_03902.1 scaffold 4693</name>
</gene>
<dbReference type="Gene3D" id="3.40.850.10">
    <property type="entry name" value="Kinesin motor domain"/>
    <property type="match status" value="1"/>
</dbReference>
<organism evidence="10">
    <name type="scientific">Absidia glauca</name>
    <name type="common">Pin mould</name>
    <dbReference type="NCBI Taxonomy" id="4829"/>
    <lineage>
        <taxon>Eukaryota</taxon>
        <taxon>Fungi</taxon>
        <taxon>Fungi incertae sedis</taxon>
        <taxon>Mucoromycota</taxon>
        <taxon>Mucoromycotina</taxon>
        <taxon>Mucoromycetes</taxon>
        <taxon>Mucorales</taxon>
        <taxon>Cunninghamellaceae</taxon>
        <taxon>Absidia</taxon>
    </lineage>
</organism>
<feature type="domain" description="Kinesin motor" evidence="9">
    <location>
        <begin position="79"/>
        <end position="424"/>
    </location>
</feature>
<dbReference type="InParanoid" id="A0A163JC83"/>
<dbReference type="AlphaFoldDB" id="A0A163JC83"/>
<dbReference type="PANTHER" id="PTHR47968:SF75">
    <property type="entry name" value="CENTROMERE-ASSOCIATED PROTEIN E"/>
    <property type="match status" value="1"/>
</dbReference>
<dbReference type="GO" id="GO:0003777">
    <property type="term" value="F:microtubule motor activity"/>
    <property type="evidence" value="ECO:0007669"/>
    <property type="project" value="InterPro"/>
</dbReference>
<evidence type="ECO:0000256" key="5">
    <source>
        <dbReference type="PROSITE-ProRule" id="PRU00283"/>
    </source>
</evidence>
<dbReference type="GO" id="GO:0008017">
    <property type="term" value="F:microtubule binding"/>
    <property type="evidence" value="ECO:0007669"/>
    <property type="project" value="InterPro"/>
</dbReference>
<dbReference type="STRING" id="4829.A0A163JC83"/>
<evidence type="ECO:0000256" key="8">
    <source>
        <dbReference type="SAM" id="MobiDB-lite"/>
    </source>
</evidence>
<protein>
    <recommendedName>
        <fullName evidence="6">Kinesin-like protein</fullName>
    </recommendedName>
</protein>
<proteinExistence type="inferred from homology"/>
<dbReference type="Proteomes" id="UP000078561">
    <property type="component" value="Unassembled WGS sequence"/>
</dbReference>
<evidence type="ECO:0000256" key="7">
    <source>
        <dbReference type="SAM" id="Coils"/>
    </source>
</evidence>
<dbReference type="PRINTS" id="PR00380">
    <property type="entry name" value="KINESINHEAVY"/>
</dbReference>
<evidence type="ECO:0000259" key="9">
    <source>
        <dbReference type="PROSITE" id="PS50067"/>
    </source>
</evidence>
<dbReference type="GO" id="GO:0005524">
    <property type="term" value="F:ATP binding"/>
    <property type="evidence" value="ECO:0007669"/>
    <property type="project" value="UniProtKB-UniRule"/>
</dbReference>
<dbReference type="PROSITE" id="PS00411">
    <property type="entry name" value="KINESIN_MOTOR_1"/>
    <property type="match status" value="1"/>
</dbReference>